<protein>
    <submittedName>
        <fullName evidence="2">DUF3068 domain-containing protein</fullName>
    </submittedName>
</protein>
<proteinExistence type="predicted"/>
<evidence type="ECO:0000313" key="2">
    <source>
        <dbReference type="EMBL" id="UPT21672.1"/>
    </source>
</evidence>
<dbReference type="InterPro" id="IPR021424">
    <property type="entry name" value="PorA"/>
</dbReference>
<keyword evidence="1" id="KW-0472">Membrane</keyword>
<dbReference type="RefSeq" id="WP_248590161.1">
    <property type="nucleotide sequence ID" value="NZ_BAABEB010000004.1"/>
</dbReference>
<reference evidence="2 3" key="1">
    <citation type="submission" date="2020-04" db="EMBL/GenBank/DDBJ databases">
        <title>Thermobifida alba genome sequencing and assembly.</title>
        <authorList>
            <person name="Luzics S."/>
            <person name="Horvath B."/>
            <person name="Nagy I."/>
            <person name="Toth A."/>
            <person name="Nagy I."/>
            <person name="Kukolya J."/>
        </authorList>
    </citation>
    <scope>NUCLEOTIDE SEQUENCE [LARGE SCALE GENOMIC DNA]</scope>
    <source>
        <strain evidence="2 3">DSM 43795</strain>
    </source>
</reference>
<keyword evidence="1" id="KW-0812">Transmembrane</keyword>
<accession>A0ABY4L1W4</accession>
<sequence>MRRTVAAVCVALGVFCLVLAPLLRYWVAGVFMKTPLDYYSQTVNRSEDATYFNIEEMEVIEGATVEAHTTLKADVRASDDETVVWDEFRWVKDVERDFAFLSTTRHTAHDRVTGEAVDCCGSAVNEESVPQSGQAFKWPFLVEQRDYEFFDSTVRETLPITFEGVEEVDGHPGVEAYKFVQVVEPTVVETREFPRSLLGLEGEGDVTADVVYSNTRTYWIDPVTGSPLDLSEEQRRVAVVDGEERLTMFEATMDFTDETVEERIEAAADGEKLVLIRTTLPIVLLSAGAALLVLGLVLHVARAKSPAHART</sequence>
<dbReference type="Pfam" id="PF11271">
    <property type="entry name" value="PorA"/>
    <property type="match status" value="1"/>
</dbReference>
<keyword evidence="3" id="KW-1185">Reference proteome</keyword>
<organism evidence="2 3">
    <name type="scientific">Thermobifida alba</name>
    <name type="common">Thermomonospora alba</name>
    <dbReference type="NCBI Taxonomy" id="53522"/>
    <lineage>
        <taxon>Bacteria</taxon>
        <taxon>Bacillati</taxon>
        <taxon>Actinomycetota</taxon>
        <taxon>Actinomycetes</taxon>
        <taxon>Streptosporangiales</taxon>
        <taxon>Nocardiopsidaceae</taxon>
        <taxon>Thermobifida</taxon>
    </lineage>
</organism>
<name>A0ABY4L1W4_THEAE</name>
<dbReference type="Proteomes" id="UP000832041">
    <property type="component" value="Chromosome"/>
</dbReference>
<feature type="transmembrane region" description="Helical" evidence="1">
    <location>
        <begin position="280"/>
        <end position="301"/>
    </location>
</feature>
<keyword evidence="1" id="KW-1133">Transmembrane helix</keyword>
<gene>
    <name evidence="2" type="ORF">FOF52_12525</name>
</gene>
<dbReference type="EMBL" id="CP051627">
    <property type="protein sequence ID" value="UPT21672.1"/>
    <property type="molecule type" value="Genomic_DNA"/>
</dbReference>
<evidence type="ECO:0000313" key="3">
    <source>
        <dbReference type="Proteomes" id="UP000832041"/>
    </source>
</evidence>
<evidence type="ECO:0000256" key="1">
    <source>
        <dbReference type="SAM" id="Phobius"/>
    </source>
</evidence>